<dbReference type="Proteomes" id="UP001596524">
    <property type="component" value="Unassembled WGS sequence"/>
</dbReference>
<feature type="domain" description="CARDB" evidence="5">
    <location>
        <begin position="1042"/>
        <end position="1142"/>
    </location>
</feature>
<accession>A0ABW2N0S6</accession>
<dbReference type="InterPro" id="IPR034058">
    <property type="entry name" value="TagA/B/C/D_pept_dom"/>
</dbReference>
<dbReference type="EMBL" id="JBHTCH010000004">
    <property type="protein sequence ID" value="MFC7359480.1"/>
    <property type="molecule type" value="Genomic_DNA"/>
</dbReference>
<dbReference type="InterPro" id="IPR013783">
    <property type="entry name" value="Ig-like_fold"/>
</dbReference>
<evidence type="ECO:0000313" key="6">
    <source>
        <dbReference type="EMBL" id="MFC7359480.1"/>
    </source>
</evidence>
<dbReference type="PROSITE" id="PS51892">
    <property type="entry name" value="SUBTILASE"/>
    <property type="match status" value="1"/>
</dbReference>
<dbReference type="InterPro" id="IPR036852">
    <property type="entry name" value="Peptidase_S8/S53_dom_sf"/>
</dbReference>
<evidence type="ECO:0000256" key="2">
    <source>
        <dbReference type="PROSITE-ProRule" id="PRU01240"/>
    </source>
</evidence>
<organism evidence="6 7">
    <name type="scientific">Nocardioides astragali</name>
    <dbReference type="NCBI Taxonomy" id="1776736"/>
    <lineage>
        <taxon>Bacteria</taxon>
        <taxon>Bacillati</taxon>
        <taxon>Actinomycetota</taxon>
        <taxon>Actinomycetes</taxon>
        <taxon>Propionibacteriales</taxon>
        <taxon>Nocardioidaceae</taxon>
        <taxon>Nocardioides</taxon>
    </lineage>
</organism>
<dbReference type="InterPro" id="IPR000209">
    <property type="entry name" value="Peptidase_S8/S53_dom"/>
</dbReference>
<dbReference type="CDD" id="cd04842">
    <property type="entry name" value="Peptidases_S8_Kp43_protease"/>
    <property type="match status" value="1"/>
</dbReference>
<dbReference type="Gene3D" id="2.60.120.380">
    <property type="match status" value="1"/>
</dbReference>
<dbReference type="InterPro" id="IPR051048">
    <property type="entry name" value="Peptidase_S8/S53_subtilisin"/>
</dbReference>
<evidence type="ECO:0000259" key="5">
    <source>
        <dbReference type="Pfam" id="PF07705"/>
    </source>
</evidence>
<dbReference type="Pfam" id="PF00082">
    <property type="entry name" value="Peptidase_S8"/>
    <property type="match status" value="1"/>
</dbReference>
<evidence type="ECO:0000313" key="7">
    <source>
        <dbReference type="Proteomes" id="UP001596524"/>
    </source>
</evidence>
<comment type="similarity">
    <text evidence="1 2">Belongs to the peptidase S8 family.</text>
</comment>
<dbReference type="Gene3D" id="3.40.50.200">
    <property type="entry name" value="Peptidase S8/S53 domain"/>
    <property type="match status" value="1"/>
</dbReference>
<dbReference type="Gene3D" id="2.60.40.10">
    <property type="entry name" value="Immunoglobulins"/>
    <property type="match status" value="1"/>
</dbReference>
<gene>
    <name evidence="6" type="ORF">ACFQO6_04285</name>
</gene>
<dbReference type="Pfam" id="PF07705">
    <property type="entry name" value="CARDB"/>
    <property type="match status" value="1"/>
</dbReference>
<protein>
    <submittedName>
        <fullName evidence="6">S8 family serine peptidase</fullName>
    </submittedName>
</protein>
<evidence type="ECO:0000256" key="3">
    <source>
        <dbReference type="SAM" id="MobiDB-lite"/>
    </source>
</evidence>
<sequence>MGPLGDGGHTIRMVGFPQGEDDAPREQRVRGRARSPIPVVVQFRRPLSAEEQQRLKSTYRLDLSTYIPDTAYLETLDPETAERLARDGLVRAVIDYPTAAKIVPGIGDRVFRTEERQALQGIWLDVVLFDQADPEAVAGRIGDLEGVSDVQVVDDRPLGGSAHVRLVAESTQILEELAVLPEVRAIDEVPERKMDNANAAGTLQSGTPGTRTVWDQGLHGEGQIIGMIDSSPLDINHCFFMDAASNTPGPAHRKVVDIRNGGGAGAGFHSSFVAGCAAGDDVNNPGAAARRGGAWAARLVSGTTGDVNSGSMLTELSAAAAAGATIHTNSWHDDDHGAGNPAPYNQTAVDVDTFTWNNEDHLVLGSAGNTGEEQGSPGTAKNAICVAASMADPNELQIGDGNPGPTADNRRKPDVVSPGCGITSANAGTACGTTAGACATSWATPHTAAGAALVRQYFTEGWYPTGAASPHHAFVPTGALLKAALANGTLDMTSAGGYPNNTEGWGLLRLDDLLHFAGDPINLRVWDYRHQDGPTTGVTHTHHVDVASNTVRLKVTLAWTDPPGTLNSTAAMVNDLDLEVVAPGGQTFLGNVFAGGVSTTGGTADNANNVEAVLINSPAAGDWTIRVVGRAVNVGSPGQGYGLVVTADLTEPPVATGVQDTVVARVRFADIATEPPLANLQSLMVELASYVQEVSYGQATVVPRYRGTIDLDHNRDYYTHPDRNPLIELTEEVVANLVAAEPTLFDDVERLLIVTNDVNFTGDWATTGLWPYSLPAGFSRPISVSIHSYANPAARYTHGMLHQFGLVDLYAHPGVVFPRPYVDDWDNMGGTYTNVHPLVWSKERAGWLTAHGDTIEYIPRPAAGASYGGLNPIPLFRNPSGAANRKAIAIGLSEGAATLAAENAFYYVEARRNTQADFDAALPGSGVLVYYVNEQIPQGEGPVILRDKNLLTTHLGDAFCVAGDVVSIPGTGITLTVLAAGGGAPFNIQVDYTAPVTDYNVSITRGDTIGGNFYDWLSPDIWVDSPKNGFNLGGGPPPHEQRENPVAGQVNRIYARVRNAGPATAFDFDIRYRISEPYHTVGGEADFDTFVGIKHVTSLAAGSETLEYVEWTPATGDDPHTCVAVDLINLVGTDTNEHDNWAQENLDVVTSVTSSPFHPVAHRYNLTNPYEQEQLFYFRPEGVPDGWDVDLQPRKVRLQPGERMFGEITITPPKDAEVCTSQHIAVTSWAPRGDTLTRVGGAVVQVDLRRPTVMTFDASVQRCDGKDLEQLFEEAKKRGEEIDPDRLRKECLRITAQGCLDPPQAGVEVILKYVDPLGNVTYRTAVTDENGCFEDFMVDTGTGNWRVEAEYPGGKCEGPARPRPIIVCWCP</sequence>
<comment type="caution">
    <text evidence="2">Lacks conserved residue(s) required for the propagation of feature annotation.</text>
</comment>
<feature type="domain" description="Peptidase S8/S53" evidence="4">
    <location>
        <begin position="220"/>
        <end position="506"/>
    </location>
</feature>
<dbReference type="SUPFAM" id="SSF52743">
    <property type="entry name" value="Subtilisin-like"/>
    <property type="match status" value="1"/>
</dbReference>
<dbReference type="PANTHER" id="PTHR43399:SF4">
    <property type="entry name" value="CELL WALL-ASSOCIATED PROTEASE"/>
    <property type="match status" value="1"/>
</dbReference>
<evidence type="ECO:0000256" key="1">
    <source>
        <dbReference type="ARBA" id="ARBA00011073"/>
    </source>
</evidence>
<reference evidence="7" key="1">
    <citation type="journal article" date="2019" name="Int. J. Syst. Evol. Microbiol.">
        <title>The Global Catalogue of Microorganisms (GCM) 10K type strain sequencing project: providing services to taxonomists for standard genome sequencing and annotation.</title>
        <authorList>
            <consortium name="The Broad Institute Genomics Platform"/>
            <consortium name="The Broad Institute Genome Sequencing Center for Infectious Disease"/>
            <person name="Wu L."/>
            <person name="Ma J."/>
        </authorList>
    </citation>
    <scope>NUCLEOTIDE SEQUENCE [LARGE SCALE GENOMIC DNA]</scope>
    <source>
        <strain evidence="7">FCH27</strain>
    </source>
</reference>
<evidence type="ECO:0000259" key="4">
    <source>
        <dbReference type="Pfam" id="PF00082"/>
    </source>
</evidence>
<feature type="region of interest" description="Disordered" evidence="3">
    <location>
        <begin position="1"/>
        <end position="31"/>
    </location>
</feature>
<dbReference type="InterPro" id="IPR011635">
    <property type="entry name" value="CARDB"/>
</dbReference>
<comment type="caution">
    <text evidence="6">The sequence shown here is derived from an EMBL/GenBank/DDBJ whole genome shotgun (WGS) entry which is preliminary data.</text>
</comment>
<proteinExistence type="inferred from homology"/>
<keyword evidence="7" id="KW-1185">Reference proteome</keyword>
<dbReference type="PANTHER" id="PTHR43399">
    <property type="entry name" value="SUBTILISIN-RELATED"/>
    <property type="match status" value="1"/>
</dbReference>
<name>A0ABW2N0S6_9ACTN</name>
<dbReference type="RefSeq" id="WP_255889577.1">
    <property type="nucleotide sequence ID" value="NZ_JAFMZM010000002.1"/>
</dbReference>